<dbReference type="AlphaFoldDB" id="A0A3G7TRE3"/>
<keyword evidence="2" id="KW-0449">Lipoprotein</keyword>
<protein>
    <submittedName>
        <fullName evidence="2">Putative lipoprotein</fullName>
    </submittedName>
</protein>
<dbReference type="Proteomes" id="UP000268048">
    <property type="component" value="Chromosome"/>
</dbReference>
<feature type="chain" id="PRO_5018295485" evidence="1">
    <location>
        <begin position="22"/>
        <end position="264"/>
    </location>
</feature>
<evidence type="ECO:0000256" key="1">
    <source>
        <dbReference type="SAM" id="SignalP"/>
    </source>
</evidence>
<dbReference type="RefSeq" id="WP_124321163.1">
    <property type="nucleotide sequence ID" value="NZ_CP027753.1"/>
</dbReference>
<organism evidence="2 3">
    <name type="scientific">Pseudomonas chlororaphis</name>
    <dbReference type="NCBI Taxonomy" id="587753"/>
    <lineage>
        <taxon>Bacteria</taxon>
        <taxon>Pseudomonadati</taxon>
        <taxon>Pseudomonadota</taxon>
        <taxon>Gammaproteobacteria</taxon>
        <taxon>Pseudomonadales</taxon>
        <taxon>Pseudomonadaceae</taxon>
        <taxon>Pseudomonas</taxon>
    </lineage>
</organism>
<keyword evidence="1" id="KW-0732">Signal</keyword>
<name>A0A3G7TRE3_9PSED</name>
<evidence type="ECO:0000313" key="2">
    <source>
        <dbReference type="EMBL" id="AZE49441.1"/>
    </source>
</evidence>
<reference evidence="2 3" key="1">
    <citation type="submission" date="2018-03" db="EMBL/GenBank/DDBJ databases">
        <title>Diversity of phytobeneficial traits revealed by whole-genome analysis of worldwide-isolated phenazine-producing Pseudomonas spp.</title>
        <authorList>
            <person name="Biessy A."/>
            <person name="Novinscak A."/>
            <person name="Blom J."/>
            <person name="Leger G."/>
            <person name="Thomashow L.S."/>
            <person name="Cazorla F.M."/>
            <person name="Josic D."/>
            <person name="Filion M."/>
        </authorList>
    </citation>
    <scope>NUCLEOTIDE SEQUENCE [LARGE SCALE GENOMIC DNA]</scope>
    <source>
        <strain evidence="2 3">B25</strain>
    </source>
</reference>
<accession>A0A3G7TRE3</accession>
<feature type="signal peptide" evidence="1">
    <location>
        <begin position="1"/>
        <end position="21"/>
    </location>
</feature>
<proteinExistence type="predicted"/>
<dbReference type="EMBL" id="CP027753">
    <property type="protein sequence ID" value="AZE49441.1"/>
    <property type="molecule type" value="Genomic_DNA"/>
</dbReference>
<gene>
    <name evidence="2" type="ORF">C4K04_3771</name>
</gene>
<dbReference type="PROSITE" id="PS51257">
    <property type="entry name" value="PROKAR_LIPOPROTEIN"/>
    <property type="match status" value="1"/>
</dbReference>
<sequence>MNRTLQSLILVSSLALVQGCAALGKSNSFTLTADLPPDFAYVASVYYVPAKGQTCTVPRADNRVPQFNREWRTEYKPDAQIEIRRTRKGCELVVDHVELQLNAIYGPDRSDFGRDWAQVAVREELPDEHKGTFNDAGESEFSGQCQWLFRTIGPHRYITKILDCKKMDADGEVLKARPFAAYTLDELPGKTVKMKINLADEERPGWGDTWVKVPGGWKRCMGKGFEDQRGYCNGNYTDFSTFRMPDGRSCTIYPGCTEDKEVTP</sequence>
<evidence type="ECO:0000313" key="3">
    <source>
        <dbReference type="Proteomes" id="UP000268048"/>
    </source>
</evidence>